<keyword evidence="6" id="KW-1185">Reference proteome</keyword>
<dbReference type="AlphaFoldDB" id="A0A1A9I5S9"/>
<dbReference type="EMBL" id="CP015772">
    <property type="protein sequence ID" value="ANH82041.1"/>
    <property type="molecule type" value="Genomic_DNA"/>
</dbReference>
<dbReference type="SUPFAM" id="SSF46689">
    <property type="entry name" value="Homeodomain-like"/>
    <property type="match status" value="1"/>
</dbReference>
<dbReference type="PANTHER" id="PTHR43280:SF32">
    <property type="entry name" value="TRANSCRIPTIONAL REGULATORY PROTEIN"/>
    <property type="match status" value="1"/>
</dbReference>
<dbReference type="InterPro" id="IPR018060">
    <property type="entry name" value="HTH_AraC"/>
</dbReference>
<evidence type="ECO:0000256" key="3">
    <source>
        <dbReference type="ARBA" id="ARBA00023163"/>
    </source>
</evidence>
<dbReference type="PRINTS" id="PR00032">
    <property type="entry name" value="HTHARAC"/>
</dbReference>
<sequence length="302" mass="35510">MESLESIIQYYQSTGRTIPEDLIKSEGKSRHFNVLRRRNCLYTLPFRRRDYYKICLSAGDAVLLTDTREVLIDRPALFFSAPDMKFGYKVTRENQDGYVCIFNEQYLSPDLKREFKKAQGFLTDTVYPFIFLTDEEYEILSAYFKAMERERCGGFYYKREIIQSLIRLVIYTAIRIHDARAHKVTEHDRTDRLLSNFLRLLNNQFPVDSPESSLVYKTPADFANALHVHVNHLNHSLQKLVGKSTRQIIYERVTAEAMDLLKHSDWNITEISNGLGFEYTQHFSQFFKKQTGKTPMEYKRSG</sequence>
<name>A0A1A9I5S9_9BACT</name>
<evidence type="ECO:0000313" key="5">
    <source>
        <dbReference type="EMBL" id="ANH82041.1"/>
    </source>
</evidence>
<keyword evidence="3" id="KW-0804">Transcription</keyword>
<dbReference type="InterPro" id="IPR020449">
    <property type="entry name" value="Tscrpt_reg_AraC-type_HTH"/>
</dbReference>
<evidence type="ECO:0000256" key="2">
    <source>
        <dbReference type="ARBA" id="ARBA00023125"/>
    </source>
</evidence>
<keyword evidence="1" id="KW-0805">Transcription regulation</keyword>
<evidence type="ECO:0000256" key="1">
    <source>
        <dbReference type="ARBA" id="ARBA00023015"/>
    </source>
</evidence>
<dbReference type="Proteomes" id="UP000077667">
    <property type="component" value="Chromosome"/>
</dbReference>
<reference evidence="5 6" key="1">
    <citation type="submission" date="2016-05" db="EMBL/GenBank/DDBJ databases">
        <title>Niabella ginsenosidivorans BS26 whole genome sequencing.</title>
        <authorList>
            <person name="Im W.T."/>
            <person name="Siddiqi M.Z."/>
        </authorList>
    </citation>
    <scope>NUCLEOTIDE SEQUENCE [LARGE SCALE GENOMIC DNA]</scope>
    <source>
        <strain evidence="5 6">BS26</strain>
    </source>
</reference>
<keyword evidence="2" id="KW-0238">DNA-binding</keyword>
<organism evidence="5 6">
    <name type="scientific">Niabella ginsenosidivorans</name>
    <dbReference type="NCBI Taxonomy" id="1176587"/>
    <lineage>
        <taxon>Bacteria</taxon>
        <taxon>Pseudomonadati</taxon>
        <taxon>Bacteroidota</taxon>
        <taxon>Chitinophagia</taxon>
        <taxon>Chitinophagales</taxon>
        <taxon>Chitinophagaceae</taxon>
        <taxon>Niabella</taxon>
    </lineage>
</organism>
<dbReference type="PROSITE" id="PS01124">
    <property type="entry name" value="HTH_ARAC_FAMILY_2"/>
    <property type="match status" value="1"/>
</dbReference>
<evidence type="ECO:0000313" key="6">
    <source>
        <dbReference type="Proteomes" id="UP000077667"/>
    </source>
</evidence>
<dbReference type="Pfam" id="PF12833">
    <property type="entry name" value="HTH_18"/>
    <property type="match status" value="1"/>
</dbReference>
<accession>A0A1A9I5S9</accession>
<protein>
    <recommendedName>
        <fullName evidence="4">HTH araC/xylS-type domain-containing protein</fullName>
    </recommendedName>
</protein>
<dbReference type="InterPro" id="IPR009057">
    <property type="entry name" value="Homeodomain-like_sf"/>
</dbReference>
<dbReference type="SMART" id="SM00342">
    <property type="entry name" value="HTH_ARAC"/>
    <property type="match status" value="1"/>
</dbReference>
<dbReference type="GO" id="GO:0043565">
    <property type="term" value="F:sequence-specific DNA binding"/>
    <property type="evidence" value="ECO:0007669"/>
    <property type="project" value="InterPro"/>
</dbReference>
<evidence type="ECO:0000259" key="4">
    <source>
        <dbReference type="PROSITE" id="PS01124"/>
    </source>
</evidence>
<dbReference type="OrthoDB" id="629929at2"/>
<gene>
    <name evidence="5" type="ORF">A8C56_14635</name>
</gene>
<dbReference type="KEGG" id="nia:A8C56_14635"/>
<feature type="domain" description="HTH araC/xylS-type" evidence="4">
    <location>
        <begin position="221"/>
        <end position="301"/>
    </location>
</feature>
<dbReference type="PANTHER" id="PTHR43280">
    <property type="entry name" value="ARAC-FAMILY TRANSCRIPTIONAL REGULATOR"/>
    <property type="match status" value="1"/>
</dbReference>
<dbReference type="RefSeq" id="WP_067757484.1">
    <property type="nucleotide sequence ID" value="NZ_CP015772.1"/>
</dbReference>
<dbReference type="Gene3D" id="1.10.10.60">
    <property type="entry name" value="Homeodomain-like"/>
    <property type="match status" value="1"/>
</dbReference>
<dbReference type="STRING" id="1176587.A8C56_14635"/>
<dbReference type="GO" id="GO:0003700">
    <property type="term" value="F:DNA-binding transcription factor activity"/>
    <property type="evidence" value="ECO:0007669"/>
    <property type="project" value="InterPro"/>
</dbReference>
<proteinExistence type="predicted"/>